<name>A0A6P9F0I1_JUGRE</name>
<dbReference type="InParanoid" id="A0A6P9F0I1"/>
<dbReference type="PANTHER" id="PTHR36766:SF3">
    <property type="entry name" value="RPW8 DOMAIN-CONTAINING PROTEIN"/>
    <property type="match status" value="1"/>
</dbReference>
<dbReference type="GO" id="GO:0006952">
    <property type="term" value="P:defense response"/>
    <property type="evidence" value="ECO:0007669"/>
    <property type="project" value="UniProtKB-KW"/>
</dbReference>
<evidence type="ECO:0000256" key="1">
    <source>
        <dbReference type="ARBA" id="ARBA00008894"/>
    </source>
</evidence>
<proteinExistence type="inferred from homology"/>
<comment type="similarity">
    <text evidence="1">Belongs to the disease resistance NB-LRR family.</text>
</comment>
<dbReference type="KEGG" id="jre:108984590"/>
<evidence type="ECO:0000259" key="4">
    <source>
        <dbReference type="PROSITE" id="PS51153"/>
    </source>
</evidence>
<organism evidence="5 6">
    <name type="scientific">Juglans regia</name>
    <name type="common">English walnut</name>
    <dbReference type="NCBI Taxonomy" id="51240"/>
    <lineage>
        <taxon>Eukaryota</taxon>
        <taxon>Viridiplantae</taxon>
        <taxon>Streptophyta</taxon>
        <taxon>Embryophyta</taxon>
        <taxon>Tracheophyta</taxon>
        <taxon>Spermatophyta</taxon>
        <taxon>Magnoliopsida</taxon>
        <taxon>eudicotyledons</taxon>
        <taxon>Gunneridae</taxon>
        <taxon>Pentapetalae</taxon>
        <taxon>rosids</taxon>
        <taxon>fabids</taxon>
        <taxon>Fagales</taxon>
        <taxon>Juglandaceae</taxon>
        <taxon>Juglans</taxon>
    </lineage>
</organism>
<dbReference type="Gene3D" id="1.10.8.430">
    <property type="entry name" value="Helical domain of apoptotic protease-activating factors"/>
    <property type="match status" value="1"/>
</dbReference>
<protein>
    <submittedName>
        <fullName evidence="6">Probable disease resistance protein At5g66900</fullName>
    </submittedName>
</protein>
<dbReference type="PROSITE" id="PS51153">
    <property type="entry name" value="RPW8"/>
    <property type="match status" value="1"/>
</dbReference>
<reference evidence="6" key="1">
    <citation type="submission" date="2025-08" db="UniProtKB">
        <authorList>
            <consortium name="RefSeq"/>
        </authorList>
    </citation>
    <scope>IDENTIFICATION</scope>
    <source>
        <tissue evidence="6">Leaves</tissue>
    </source>
</reference>
<gene>
    <name evidence="6" type="primary">LOC108984590</name>
</gene>
<dbReference type="Proteomes" id="UP000235220">
    <property type="component" value="Chromosome 7"/>
</dbReference>
<dbReference type="PRINTS" id="PR00364">
    <property type="entry name" value="DISEASERSIST"/>
</dbReference>
<dbReference type="InterPro" id="IPR042197">
    <property type="entry name" value="Apaf_helical"/>
</dbReference>
<dbReference type="SUPFAM" id="SSF52540">
    <property type="entry name" value="P-loop containing nucleoside triphosphate hydrolases"/>
    <property type="match status" value="1"/>
</dbReference>
<evidence type="ECO:0000313" key="6">
    <source>
        <dbReference type="RefSeq" id="XP_035548317.1"/>
    </source>
</evidence>
<feature type="domain" description="RPW8" evidence="4">
    <location>
        <begin position="1"/>
        <end position="151"/>
    </location>
</feature>
<dbReference type="Gene3D" id="3.40.50.300">
    <property type="entry name" value="P-loop containing nucleotide triphosphate hydrolases"/>
    <property type="match status" value="1"/>
</dbReference>
<dbReference type="FunCoup" id="A0A6P9F0I1">
    <property type="interactions" value="509"/>
</dbReference>
<dbReference type="SUPFAM" id="SSF52047">
    <property type="entry name" value="RNI-like"/>
    <property type="match status" value="1"/>
</dbReference>
<dbReference type="Pfam" id="PF05659">
    <property type="entry name" value="RPW8"/>
    <property type="match status" value="1"/>
</dbReference>
<dbReference type="InterPro" id="IPR008808">
    <property type="entry name" value="Powdery_mildew-R_dom"/>
</dbReference>
<dbReference type="GO" id="GO:0043531">
    <property type="term" value="F:ADP binding"/>
    <property type="evidence" value="ECO:0007669"/>
    <property type="project" value="InterPro"/>
</dbReference>
<keyword evidence="5" id="KW-1185">Reference proteome</keyword>
<dbReference type="SMART" id="SM00382">
    <property type="entry name" value="AAA"/>
    <property type="match status" value="1"/>
</dbReference>
<dbReference type="OrthoDB" id="2016095at2759"/>
<dbReference type="InterPro" id="IPR002182">
    <property type="entry name" value="NB-ARC"/>
</dbReference>
<dbReference type="GeneID" id="108984590"/>
<keyword evidence="3" id="KW-0611">Plant defense</keyword>
<dbReference type="Gene3D" id="3.80.10.10">
    <property type="entry name" value="Ribonuclease Inhibitor"/>
    <property type="match status" value="1"/>
</dbReference>
<dbReference type="InterPro" id="IPR003593">
    <property type="entry name" value="AAA+_ATPase"/>
</dbReference>
<dbReference type="PANTHER" id="PTHR36766">
    <property type="entry name" value="PLANT BROAD-SPECTRUM MILDEW RESISTANCE PROTEIN RPW8"/>
    <property type="match status" value="1"/>
</dbReference>
<dbReference type="RefSeq" id="XP_035548317.1">
    <property type="nucleotide sequence ID" value="XM_035692424.1"/>
</dbReference>
<evidence type="ECO:0000313" key="5">
    <source>
        <dbReference type="Proteomes" id="UP000235220"/>
    </source>
</evidence>
<dbReference type="InterPro" id="IPR027417">
    <property type="entry name" value="P-loop_NTPase"/>
</dbReference>
<sequence length="793" mass="90483">MENMVLGAAFGKVFSELYETVKDVVMKNLEFDAILDRLKSTLEVLEPLIKDIQRANRELDRPEEEISSGLIEKMKKGASQVKEYSKLPRWKFISRFMYANELCKLEKDLIRFFQLEAQVMNWRNVLQILLGMKISRGWSSCAVPGHQRDFIVGFEVPLKELKMHLLKEELNMLVVTGPPGCGKTTLVKMLRDDEQIKGIYKDMSFVPISRNPNLQVIVEKLFHKATNQVPEFVSDEDAIDQLEQLLNQINGHVLLILDDAWSGSESLLEKFIKISKMPNCKILVTSRTAFTRLTLHTRTLANMRYVLNLQTRTDLFSGLGLQIVKSCGGFPLALEVVGRSLRGRSASVWLSRETKCSSGPIIDSEEEHLFVCLRQSIDFKDNEIIIQKCFMDLGLFPEDQKIPVAALIDMWLELYDLGPDVRAIKTLDDIAIRNLVSLLVIRKDASEVGRYCSEDFVLQHDVLRELAICQSSQKPIEQRERLIVDINENNLPKWWVEQGQQLPLSAQSLSISTDEKFLSMWSEILPLKVEILVLNFRTKNYTLPEFVAKMDRLKVLIVTNYGFSSAEVGNFQLLGSVPNLKRIRLEKVSIPSLCKTPVELKSLKKISLFMCHVGQAFKNCSIQITDAMPNLREINIDYCNDLVELPIGLCDIVTLQKFSVSNCHKLSALPEGIGKLVNLEVLMLRSCTALLELPQSIRSLHNLNILDISDCLSIIKLPEHIGELHNLKEFHMKGCLRLHNMPLPPSIVDLKELELVTCDEVIKAKFWEPIKKEFLTNLEIKVPEKDINLNFLL</sequence>
<dbReference type="AlphaFoldDB" id="A0A6P9F0I1"/>
<accession>A0A6P9F0I1</accession>
<keyword evidence="2" id="KW-0677">Repeat</keyword>
<dbReference type="InterPro" id="IPR032675">
    <property type="entry name" value="LRR_dom_sf"/>
</dbReference>
<evidence type="ECO:0000256" key="2">
    <source>
        <dbReference type="ARBA" id="ARBA00022737"/>
    </source>
</evidence>
<evidence type="ECO:0000256" key="3">
    <source>
        <dbReference type="ARBA" id="ARBA00022821"/>
    </source>
</evidence>
<dbReference type="InterPro" id="IPR036388">
    <property type="entry name" value="WH-like_DNA-bd_sf"/>
</dbReference>
<dbReference type="Gene3D" id="1.10.10.10">
    <property type="entry name" value="Winged helix-like DNA-binding domain superfamily/Winged helix DNA-binding domain"/>
    <property type="match status" value="1"/>
</dbReference>
<dbReference type="Pfam" id="PF00931">
    <property type="entry name" value="NB-ARC"/>
    <property type="match status" value="1"/>
</dbReference>